<sequence length="421" mass="46884">MDTKSSSAHESYLVLGAGCFGASTAYHLKQTLPASSVTLLDRGPFPNPSAAGHDLNKIIRADYQDIFYMKLALEAQQYWRRDPIYRPYYHESGMLYAEDKGMARANLDNLNAVGEKHHAEILTPEETRAKFDGGEADRALESVISAAVKEGVIYNSSGVSTLCIDESAICTGVRTEDGAELKANRVILCTGAWTPKLLLDTAPHNKALHIGDRMVAAGAIQCTASYPPDQMYKFKSMPVMFNGCDHTEGECIPPTPQKMLKFNYEVSFTNKEFHDGSGQTISVPPARLDQSTWSQAVPQGLKKDEIHTVVDHVFGKWIDGIKIEDYRICWDAVTPNQDFIIDRHPNCKNLYFAGAGSFHSWKFLPTLGKYVLDMLQGTLDAEKASRWAWDRPNQGSALPAYVPRRDLKEIPGYEDVAKHFK</sequence>
<dbReference type="KEGG" id="psco:LY89DRAFT_742695"/>
<evidence type="ECO:0000256" key="2">
    <source>
        <dbReference type="ARBA" id="ARBA00010989"/>
    </source>
</evidence>
<dbReference type="InterPro" id="IPR036188">
    <property type="entry name" value="FAD/NAD-bd_sf"/>
</dbReference>
<dbReference type="PANTHER" id="PTHR10961">
    <property type="entry name" value="PEROXISOMAL SARCOSINE OXIDASE"/>
    <property type="match status" value="1"/>
</dbReference>
<dbReference type="Gene3D" id="3.30.9.10">
    <property type="entry name" value="D-Amino Acid Oxidase, subunit A, domain 2"/>
    <property type="match status" value="1"/>
</dbReference>
<evidence type="ECO:0000259" key="6">
    <source>
        <dbReference type="Pfam" id="PF01266"/>
    </source>
</evidence>
<evidence type="ECO:0000256" key="3">
    <source>
        <dbReference type="ARBA" id="ARBA00022630"/>
    </source>
</evidence>
<evidence type="ECO:0000256" key="1">
    <source>
        <dbReference type="ARBA" id="ARBA00001974"/>
    </source>
</evidence>
<name>A0A132B5E1_MOLSC</name>
<keyword evidence="5" id="KW-0560">Oxidoreductase</keyword>
<keyword evidence="4" id="KW-0274">FAD</keyword>
<keyword evidence="3" id="KW-0285">Flavoprotein</keyword>
<protein>
    <submittedName>
        <fullName evidence="7">Sarcosine oxidase</fullName>
    </submittedName>
</protein>
<comment type="cofactor">
    <cofactor evidence="1">
        <name>FAD</name>
        <dbReference type="ChEBI" id="CHEBI:57692"/>
    </cofactor>
</comment>
<gene>
    <name evidence="7" type="ORF">LY89DRAFT_742695</name>
</gene>
<proteinExistence type="inferred from homology"/>
<dbReference type="Gene3D" id="3.50.50.60">
    <property type="entry name" value="FAD/NAD(P)-binding domain"/>
    <property type="match status" value="1"/>
</dbReference>
<dbReference type="InterPro" id="IPR045170">
    <property type="entry name" value="MTOX"/>
</dbReference>
<keyword evidence="8" id="KW-1185">Reference proteome</keyword>
<dbReference type="GO" id="GO:0051698">
    <property type="term" value="F:saccharopine oxidase activity"/>
    <property type="evidence" value="ECO:0007669"/>
    <property type="project" value="TreeGrafter"/>
</dbReference>
<organism evidence="7 8">
    <name type="scientific">Mollisia scopiformis</name>
    <name type="common">Conifer needle endophyte fungus</name>
    <name type="synonym">Phialocephala scopiformis</name>
    <dbReference type="NCBI Taxonomy" id="149040"/>
    <lineage>
        <taxon>Eukaryota</taxon>
        <taxon>Fungi</taxon>
        <taxon>Dikarya</taxon>
        <taxon>Ascomycota</taxon>
        <taxon>Pezizomycotina</taxon>
        <taxon>Leotiomycetes</taxon>
        <taxon>Helotiales</taxon>
        <taxon>Mollisiaceae</taxon>
        <taxon>Mollisia</taxon>
    </lineage>
</organism>
<dbReference type="GeneID" id="28830583"/>
<evidence type="ECO:0000256" key="4">
    <source>
        <dbReference type="ARBA" id="ARBA00022827"/>
    </source>
</evidence>
<evidence type="ECO:0000313" key="8">
    <source>
        <dbReference type="Proteomes" id="UP000070700"/>
    </source>
</evidence>
<dbReference type="GO" id="GO:0050660">
    <property type="term" value="F:flavin adenine dinucleotide binding"/>
    <property type="evidence" value="ECO:0007669"/>
    <property type="project" value="InterPro"/>
</dbReference>
<dbReference type="InParanoid" id="A0A132B5E1"/>
<dbReference type="PANTHER" id="PTHR10961:SF37">
    <property type="entry name" value="FAD DEPENDENT OXIDOREDUCTASE DOMAIN-CONTAINING PROTEIN"/>
    <property type="match status" value="1"/>
</dbReference>
<dbReference type="Proteomes" id="UP000070700">
    <property type="component" value="Unassembled WGS sequence"/>
</dbReference>
<dbReference type="SUPFAM" id="SSF51905">
    <property type="entry name" value="FAD/NAD(P)-binding domain"/>
    <property type="match status" value="1"/>
</dbReference>
<dbReference type="GO" id="GO:0008115">
    <property type="term" value="F:sarcosine oxidase activity"/>
    <property type="evidence" value="ECO:0007669"/>
    <property type="project" value="TreeGrafter"/>
</dbReference>
<dbReference type="STRING" id="149040.A0A132B5E1"/>
<evidence type="ECO:0000313" key="7">
    <source>
        <dbReference type="EMBL" id="KUJ07463.1"/>
    </source>
</evidence>
<dbReference type="RefSeq" id="XP_018061818.1">
    <property type="nucleotide sequence ID" value="XM_018220857.1"/>
</dbReference>
<dbReference type="EMBL" id="KQ947439">
    <property type="protein sequence ID" value="KUJ07463.1"/>
    <property type="molecule type" value="Genomic_DNA"/>
</dbReference>
<reference evidence="7 8" key="1">
    <citation type="submission" date="2015-10" db="EMBL/GenBank/DDBJ databases">
        <title>Full genome of DAOMC 229536 Phialocephala scopiformis, a fungal endophyte of spruce producing the potent anti-insectan compound rugulosin.</title>
        <authorList>
            <consortium name="DOE Joint Genome Institute"/>
            <person name="Walker A.K."/>
            <person name="Frasz S.L."/>
            <person name="Seifert K.A."/>
            <person name="Miller J.D."/>
            <person name="Mondo S.J."/>
            <person name="Labutti K."/>
            <person name="Lipzen A."/>
            <person name="Dockter R."/>
            <person name="Kennedy M."/>
            <person name="Grigoriev I.V."/>
            <person name="Spatafora J.W."/>
        </authorList>
    </citation>
    <scope>NUCLEOTIDE SEQUENCE [LARGE SCALE GENOMIC DNA]</scope>
    <source>
        <strain evidence="7 8">CBS 120377</strain>
    </source>
</reference>
<comment type="similarity">
    <text evidence="2">Belongs to the MSOX/MTOX family.</text>
</comment>
<evidence type="ECO:0000256" key="5">
    <source>
        <dbReference type="ARBA" id="ARBA00023002"/>
    </source>
</evidence>
<dbReference type="Pfam" id="PF01266">
    <property type="entry name" value="DAO"/>
    <property type="match status" value="1"/>
</dbReference>
<dbReference type="AlphaFoldDB" id="A0A132B5E1"/>
<accession>A0A132B5E1</accession>
<dbReference type="OrthoDB" id="2219495at2759"/>
<dbReference type="InterPro" id="IPR006076">
    <property type="entry name" value="FAD-dep_OxRdtase"/>
</dbReference>
<feature type="domain" description="FAD dependent oxidoreductase" evidence="6">
    <location>
        <begin position="12"/>
        <end position="373"/>
    </location>
</feature>